<feature type="region of interest" description="Disordered" evidence="2">
    <location>
        <begin position="52"/>
        <end position="74"/>
    </location>
</feature>
<evidence type="ECO:0000313" key="4">
    <source>
        <dbReference type="Proteomes" id="UP000000343"/>
    </source>
</evidence>
<dbReference type="OrthoDB" id="9765972at2"/>
<feature type="coiled-coil region" evidence="1">
    <location>
        <begin position="155"/>
        <end position="244"/>
    </location>
</feature>
<name>E8X7A1_GRATM</name>
<dbReference type="InterPro" id="IPR019219">
    <property type="entry name" value="DUF2130"/>
</dbReference>
<keyword evidence="1" id="KW-0175">Coiled coil</keyword>
<dbReference type="RefSeq" id="WP_013573054.1">
    <property type="nucleotide sequence ID" value="NC_015058.1"/>
</dbReference>
<dbReference type="HOGENOM" id="CLU_053673_0_0_0"/>
<evidence type="ECO:0000256" key="2">
    <source>
        <dbReference type="SAM" id="MobiDB-lite"/>
    </source>
</evidence>
<dbReference type="AlphaFoldDB" id="E8X7A1"/>
<accession>E8X7A1</accession>
<dbReference type="EMBL" id="CP002483">
    <property type="protein sequence ID" value="ADW71335.1"/>
    <property type="molecule type" value="Genomic_DNA"/>
</dbReference>
<proteinExistence type="predicted"/>
<dbReference type="Pfam" id="PF09903">
    <property type="entry name" value="DUF2130"/>
    <property type="match status" value="1"/>
</dbReference>
<protein>
    <recommendedName>
        <fullName evidence="5">DUF2130 domain-containing protein</fullName>
    </recommendedName>
</protein>
<evidence type="ECO:0000313" key="3">
    <source>
        <dbReference type="EMBL" id="ADW71335.1"/>
    </source>
</evidence>
<dbReference type="KEGG" id="acm:AciX9_4384"/>
<dbReference type="Proteomes" id="UP000000343">
    <property type="component" value="Plasmid pACIX903"/>
</dbReference>
<evidence type="ECO:0000256" key="1">
    <source>
        <dbReference type="SAM" id="Coils"/>
    </source>
</evidence>
<sequence>MSILSSESALQPTVACPKCGTPVPLTEALAAPLIEATRAEYEAKLRSQNDAVAKQQQELDRKQQATHEVEQQLAKREADIKRRYEEARAEITTQREQLTAEVARQTEAAVTKELAERLIVERKAIAEAEASRAAQRFAGELAERDRDRKEQGEYIERLTAKLMTAQNAEVELRRREREFQDKERELPLRIEQEVSGRLDQVRAAAANEASERLTLQLSEKERQIKDLATKLEEASRKAQQGSQQSQGETLELLLEDQLRRQFPFDELQPVPKGEFGGDTLHVVRDSSGRECGRILWEFKRTKIWQAAWLAKLKGDQRSARADIAVIVSQAMPPDVTHFNEVDGVWVSSLGCTLPVATALRASLLQLAGQKRSAEGQQTKSELVYAYLTGPQFRGRIEAIAERWSEMQKDLADEKKATMKRWSKREAQLHTLLDSTAGIYGDLQGIVGRDLAEIEALGETLLLEN</sequence>
<organism evidence="4">
    <name type="scientific">Granulicella tundricola (strain ATCC BAA-1859 / DSM 23138 / MP5ACTX9)</name>
    <dbReference type="NCBI Taxonomy" id="1198114"/>
    <lineage>
        <taxon>Bacteria</taxon>
        <taxon>Pseudomonadati</taxon>
        <taxon>Acidobacteriota</taxon>
        <taxon>Terriglobia</taxon>
        <taxon>Terriglobales</taxon>
        <taxon>Acidobacteriaceae</taxon>
        <taxon>Granulicella</taxon>
    </lineage>
</organism>
<feature type="compositionally biased region" description="Basic and acidic residues" evidence="2">
    <location>
        <begin position="57"/>
        <end position="74"/>
    </location>
</feature>
<keyword evidence="4" id="KW-1185">Reference proteome</keyword>
<reference evidence="4" key="1">
    <citation type="submission" date="2011-01" db="EMBL/GenBank/DDBJ databases">
        <title>Complete sequence of plasmid3 of Acidobacterium sp. MP5ACTX9.</title>
        <authorList>
            <consortium name="US DOE Joint Genome Institute"/>
            <person name="Lucas S."/>
            <person name="Copeland A."/>
            <person name="Lapidus A."/>
            <person name="Cheng J.-F."/>
            <person name="Goodwin L."/>
            <person name="Pitluck S."/>
            <person name="Teshima H."/>
            <person name="Detter J.C."/>
            <person name="Han C."/>
            <person name="Tapia R."/>
            <person name="Land M."/>
            <person name="Hauser L."/>
            <person name="Kyrpides N."/>
            <person name="Ivanova N."/>
            <person name="Ovchinnikova G."/>
            <person name="Pagani I."/>
            <person name="Rawat S.R."/>
            <person name="Mannisto M."/>
            <person name="Haggblom M.M."/>
            <person name="Woyke T."/>
        </authorList>
    </citation>
    <scope>NUCLEOTIDE SEQUENCE [LARGE SCALE GENOMIC DNA]</scope>
    <source>
        <strain evidence="4">MP5ACTX9</strain>
        <plasmid evidence="4">Plasmid pACIX903</plasmid>
    </source>
</reference>
<keyword evidence="3" id="KW-0614">Plasmid</keyword>
<evidence type="ECO:0008006" key="5">
    <source>
        <dbReference type="Google" id="ProtNLM"/>
    </source>
</evidence>
<geneLocation type="plasmid" evidence="3 4">
    <name>pACIX903</name>
</geneLocation>
<gene>
    <name evidence="3" type="ordered locus">AciX9_4384</name>
</gene>